<evidence type="ECO:0000313" key="1">
    <source>
        <dbReference type="EMBL" id="PTB91466.1"/>
    </source>
</evidence>
<sequence>SFIINKNKINAYTQDKVKIGDKWLRISRSFKDQLDF</sequence>
<dbReference type="Proteomes" id="UP000240608">
    <property type="component" value="Unassembled WGS sequence"/>
</dbReference>
<feature type="non-terminal residue" evidence="1">
    <location>
        <position position="1"/>
    </location>
</feature>
<evidence type="ECO:0000313" key="2">
    <source>
        <dbReference type="Proteomes" id="UP000240608"/>
    </source>
</evidence>
<proteinExistence type="predicted"/>
<gene>
    <name evidence="1" type="ORF">C9994_15500</name>
</gene>
<dbReference type="EMBL" id="PYVU01000371">
    <property type="protein sequence ID" value="PTB91466.1"/>
    <property type="molecule type" value="Genomic_DNA"/>
</dbReference>
<dbReference type="GO" id="GO:0003677">
    <property type="term" value="F:DNA binding"/>
    <property type="evidence" value="ECO:0007669"/>
    <property type="project" value="UniProtKB-KW"/>
</dbReference>
<name>A0A2T4DCA7_9BACT</name>
<organism evidence="1 2">
    <name type="scientific">Marivirga lumbricoides</name>
    <dbReference type="NCBI Taxonomy" id="1046115"/>
    <lineage>
        <taxon>Bacteria</taxon>
        <taxon>Pseudomonadati</taxon>
        <taxon>Bacteroidota</taxon>
        <taxon>Cytophagia</taxon>
        <taxon>Cytophagales</taxon>
        <taxon>Marivirgaceae</taxon>
        <taxon>Marivirga</taxon>
    </lineage>
</organism>
<keyword evidence="1" id="KW-0238">DNA-binding</keyword>
<dbReference type="AlphaFoldDB" id="A0A2T4DCA7"/>
<comment type="caution">
    <text evidence="1">The sequence shown here is derived from an EMBL/GenBank/DDBJ whole genome shotgun (WGS) entry which is preliminary data.</text>
</comment>
<reference evidence="1 2" key="1">
    <citation type="submission" date="2018-03" db="EMBL/GenBank/DDBJ databases">
        <title>Cross-interface Injection: A General Nanoliter Liquid Handling Method Applied to Single Cells Genome Amplification Automated Nanoliter Liquid Handling Applied to Single Cell Multiple Displacement Amplification.</title>
        <authorList>
            <person name="Yun J."/>
            <person name="Xu P."/>
            <person name="Xu J."/>
            <person name="Dai X."/>
            <person name="Wang Y."/>
            <person name="Zheng X."/>
            <person name="Cao C."/>
            <person name="Yi Q."/>
            <person name="Zhu Y."/>
            <person name="Wang L."/>
            <person name="Dong Z."/>
            <person name="Huang Y."/>
            <person name="Huang L."/>
            <person name="Du W."/>
        </authorList>
    </citation>
    <scope>NUCLEOTIDE SEQUENCE [LARGE SCALE GENOMIC DNA]</scope>
    <source>
        <strain evidence="1 2">Z-D1-2</strain>
    </source>
</reference>
<accession>A0A2T4DCA7</accession>
<protein>
    <submittedName>
        <fullName evidence="1">DNA-binding response regulator</fullName>
    </submittedName>
</protein>